<feature type="transmembrane region" description="Helical" evidence="8">
    <location>
        <begin position="73"/>
        <end position="95"/>
    </location>
</feature>
<keyword evidence="7 8" id="KW-0472">Membrane</keyword>
<keyword evidence="6 8" id="KW-1133">Transmembrane helix</keyword>
<dbReference type="InterPro" id="IPR000515">
    <property type="entry name" value="MetI-like"/>
</dbReference>
<dbReference type="PANTHER" id="PTHR42929:SF5">
    <property type="entry name" value="ABC TRANSPORTER PERMEASE PROTEIN"/>
    <property type="match status" value="1"/>
</dbReference>
<evidence type="ECO:0000256" key="2">
    <source>
        <dbReference type="ARBA" id="ARBA00007069"/>
    </source>
</evidence>
<feature type="transmembrane region" description="Helical" evidence="8">
    <location>
        <begin position="107"/>
        <end position="130"/>
    </location>
</feature>
<keyword evidence="4" id="KW-1003">Cell membrane</keyword>
<comment type="subcellular location">
    <subcellularLocation>
        <location evidence="1 8">Cell membrane</location>
        <topology evidence="1 8">Multi-pass membrane protein</topology>
    </subcellularLocation>
</comment>
<dbReference type="SUPFAM" id="SSF161098">
    <property type="entry name" value="MetI-like"/>
    <property type="match status" value="1"/>
</dbReference>
<dbReference type="RefSeq" id="WP_193909878.1">
    <property type="nucleotide sequence ID" value="NZ_JADEXG010000049.1"/>
</dbReference>
<feature type="transmembrane region" description="Helical" evidence="8">
    <location>
        <begin position="200"/>
        <end position="223"/>
    </location>
</feature>
<evidence type="ECO:0000256" key="4">
    <source>
        <dbReference type="ARBA" id="ARBA00022475"/>
    </source>
</evidence>
<evidence type="ECO:0000259" key="9">
    <source>
        <dbReference type="PROSITE" id="PS50928"/>
    </source>
</evidence>
<dbReference type="AlphaFoldDB" id="A0A8J7AHS3"/>
<feature type="transmembrane region" description="Helical" evidence="8">
    <location>
        <begin position="150"/>
        <end position="179"/>
    </location>
</feature>
<sequence length="289" mass="31516">MSVANLPTPKRKKLPLTQGQLALPLAAFLTLFYVIPMVVLLAASFQPARGGGFTLAQYAEFFTDSANIRVLTLTFWLGLQVTIACLIFGYPVAYFYHQATARWKTILTFLILLPLLTSAVVRTFGWVVILGRQGLINSLLVGLGMIDEPIKLLFTHLGVAMAMTQIWLPLMVLSIIASLSQIDPRLAAASESLGGGKWRTFWQITLPLSLPGIISGCLLVFALTVSSFVTPSIIGGGQLMYMPTLIYQQGVVLLNKPFAAAVSAVLLIMVLIVVFLLSTLGQRTRKYVQ</sequence>
<dbReference type="InterPro" id="IPR035906">
    <property type="entry name" value="MetI-like_sf"/>
</dbReference>
<evidence type="ECO:0000256" key="8">
    <source>
        <dbReference type="RuleBase" id="RU363032"/>
    </source>
</evidence>
<organism evidence="10 11">
    <name type="scientific">Vasconcelosia minhoensis LEGE 07310</name>
    <dbReference type="NCBI Taxonomy" id="915328"/>
    <lineage>
        <taxon>Bacteria</taxon>
        <taxon>Bacillati</taxon>
        <taxon>Cyanobacteriota</taxon>
        <taxon>Cyanophyceae</taxon>
        <taxon>Nodosilineales</taxon>
        <taxon>Cymatolegaceae</taxon>
        <taxon>Vasconcelosia</taxon>
        <taxon>Vasconcelosia minhoensis</taxon>
    </lineage>
</organism>
<dbReference type="PROSITE" id="PS50928">
    <property type="entry name" value="ABC_TM1"/>
    <property type="match status" value="1"/>
</dbReference>
<reference evidence="10" key="1">
    <citation type="submission" date="2020-10" db="EMBL/GenBank/DDBJ databases">
        <authorList>
            <person name="Castelo-Branco R."/>
            <person name="Eusebio N."/>
            <person name="Adriana R."/>
            <person name="Vieira A."/>
            <person name="Brugerolle De Fraissinette N."/>
            <person name="Rezende De Castro R."/>
            <person name="Schneider M.P."/>
            <person name="Vasconcelos V."/>
            <person name="Leao P.N."/>
        </authorList>
    </citation>
    <scope>NUCLEOTIDE SEQUENCE</scope>
    <source>
        <strain evidence="10">LEGE 07310</strain>
    </source>
</reference>
<feature type="domain" description="ABC transmembrane type-1" evidence="9">
    <location>
        <begin position="71"/>
        <end position="277"/>
    </location>
</feature>
<evidence type="ECO:0000313" key="11">
    <source>
        <dbReference type="Proteomes" id="UP000636505"/>
    </source>
</evidence>
<accession>A0A8J7AHS3</accession>
<comment type="caution">
    <text evidence="10">The sequence shown here is derived from an EMBL/GenBank/DDBJ whole genome shotgun (WGS) entry which is preliminary data.</text>
</comment>
<proteinExistence type="inferred from homology"/>
<dbReference type="GO" id="GO:0055085">
    <property type="term" value="P:transmembrane transport"/>
    <property type="evidence" value="ECO:0007669"/>
    <property type="project" value="InterPro"/>
</dbReference>
<evidence type="ECO:0000313" key="10">
    <source>
        <dbReference type="EMBL" id="MBE9079184.1"/>
    </source>
</evidence>
<evidence type="ECO:0000256" key="3">
    <source>
        <dbReference type="ARBA" id="ARBA00022448"/>
    </source>
</evidence>
<feature type="transmembrane region" description="Helical" evidence="8">
    <location>
        <begin position="258"/>
        <end position="280"/>
    </location>
</feature>
<keyword evidence="3 8" id="KW-0813">Transport</keyword>
<evidence type="ECO:0000256" key="1">
    <source>
        <dbReference type="ARBA" id="ARBA00004651"/>
    </source>
</evidence>
<protein>
    <submittedName>
        <fullName evidence="10">ABC transporter permease</fullName>
    </submittedName>
</protein>
<keyword evidence="5 8" id="KW-0812">Transmembrane</keyword>
<evidence type="ECO:0000256" key="5">
    <source>
        <dbReference type="ARBA" id="ARBA00022692"/>
    </source>
</evidence>
<dbReference type="GO" id="GO:0005886">
    <property type="term" value="C:plasma membrane"/>
    <property type="evidence" value="ECO:0007669"/>
    <property type="project" value="UniProtKB-SubCell"/>
</dbReference>
<dbReference type="CDD" id="cd06261">
    <property type="entry name" value="TM_PBP2"/>
    <property type="match status" value="1"/>
</dbReference>
<name>A0A8J7AHS3_9CYAN</name>
<evidence type="ECO:0000256" key="6">
    <source>
        <dbReference type="ARBA" id="ARBA00022989"/>
    </source>
</evidence>
<dbReference type="PANTHER" id="PTHR42929">
    <property type="entry name" value="INNER MEMBRANE ABC TRANSPORTER PERMEASE PROTEIN YDCU-RELATED-RELATED"/>
    <property type="match status" value="1"/>
</dbReference>
<gene>
    <name evidence="10" type="ORF">IQ241_18080</name>
</gene>
<feature type="transmembrane region" description="Helical" evidence="8">
    <location>
        <begin position="21"/>
        <end position="45"/>
    </location>
</feature>
<comment type="similarity">
    <text evidence="2">Belongs to the binding-protein-dependent transport system permease family. CysTW subfamily.</text>
</comment>
<dbReference type="Pfam" id="PF00528">
    <property type="entry name" value="BPD_transp_1"/>
    <property type="match status" value="1"/>
</dbReference>
<evidence type="ECO:0000256" key="7">
    <source>
        <dbReference type="ARBA" id="ARBA00023136"/>
    </source>
</evidence>
<dbReference type="Gene3D" id="1.10.3720.10">
    <property type="entry name" value="MetI-like"/>
    <property type="match status" value="1"/>
</dbReference>
<dbReference type="Proteomes" id="UP000636505">
    <property type="component" value="Unassembled WGS sequence"/>
</dbReference>
<dbReference type="EMBL" id="JADEXG010000049">
    <property type="protein sequence ID" value="MBE9079184.1"/>
    <property type="molecule type" value="Genomic_DNA"/>
</dbReference>
<keyword evidence="11" id="KW-1185">Reference proteome</keyword>